<dbReference type="STRING" id="37625.SAMN05660420_00208"/>
<proteinExistence type="predicted"/>
<protein>
    <submittedName>
        <fullName evidence="1">Uncharacterized protein</fullName>
    </submittedName>
</protein>
<reference evidence="1 2" key="1">
    <citation type="submission" date="2016-10" db="EMBL/GenBank/DDBJ databases">
        <authorList>
            <person name="de Groot N.N."/>
        </authorList>
    </citation>
    <scope>NUCLEOTIDE SEQUENCE [LARGE SCALE GENOMIC DNA]</scope>
    <source>
        <strain evidence="1 2">DSM 7343</strain>
    </source>
</reference>
<accession>A0A1H3VPS2</accession>
<dbReference type="AlphaFoldDB" id="A0A1H3VPS2"/>
<dbReference type="Proteomes" id="UP000199409">
    <property type="component" value="Unassembled WGS sequence"/>
</dbReference>
<organism evidence="1 2">
    <name type="scientific">Desulfuromusa kysingii</name>
    <dbReference type="NCBI Taxonomy" id="37625"/>
    <lineage>
        <taxon>Bacteria</taxon>
        <taxon>Pseudomonadati</taxon>
        <taxon>Thermodesulfobacteriota</taxon>
        <taxon>Desulfuromonadia</taxon>
        <taxon>Desulfuromonadales</taxon>
        <taxon>Geopsychrobacteraceae</taxon>
        <taxon>Desulfuromusa</taxon>
    </lineage>
</organism>
<evidence type="ECO:0000313" key="1">
    <source>
        <dbReference type="EMBL" id="SDZ76797.1"/>
    </source>
</evidence>
<evidence type="ECO:0000313" key="2">
    <source>
        <dbReference type="Proteomes" id="UP000199409"/>
    </source>
</evidence>
<name>A0A1H3VPS2_9BACT</name>
<gene>
    <name evidence="1" type="ORF">SAMN05660420_00208</name>
</gene>
<dbReference type="EMBL" id="FNQN01000001">
    <property type="protein sequence ID" value="SDZ76797.1"/>
    <property type="molecule type" value="Genomic_DNA"/>
</dbReference>
<keyword evidence="2" id="KW-1185">Reference proteome</keyword>
<sequence>MQIQDEQIFARVLWDFTSASQSNGTDNQVKNNMKKEDVPQEFGLTAGCQEVNYAVDAEGRYTLEQSSGWEVKTIALQQAWDAIADQLYQVLAEIEAGKKSPLAYHMVKNQMDAALLSQYSGVSRWRVKRHLKPAIFNKLAADKLAPYAELFSVNVEQLRMVPKHPEQMLEETIPNRDK</sequence>